<comment type="caution">
    <text evidence="3">The sequence shown here is derived from an EMBL/GenBank/DDBJ whole genome shotgun (WGS) entry which is preliminary data.</text>
</comment>
<reference evidence="4" key="1">
    <citation type="journal article" date="2019" name="Int. J. Syst. Evol. Microbiol.">
        <title>The Global Catalogue of Microorganisms (GCM) 10K type strain sequencing project: providing services to taxonomists for standard genome sequencing and annotation.</title>
        <authorList>
            <consortium name="The Broad Institute Genomics Platform"/>
            <consortium name="The Broad Institute Genome Sequencing Center for Infectious Disease"/>
            <person name="Wu L."/>
            <person name="Ma J."/>
        </authorList>
    </citation>
    <scope>NUCLEOTIDE SEQUENCE [LARGE SCALE GENOMIC DNA]</scope>
    <source>
        <strain evidence="4">JCM 4565</strain>
    </source>
</reference>
<dbReference type="Proteomes" id="UP001500063">
    <property type="component" value="Unassembled WGS sequence"/>
</dbReference>
<protein>
    <submittedName>
        <fullName evidence="3">Uncharacterized protein</fullName>
    </submittedName>
</protein>
<feature type="transmembrane region" description="Helical" evidence="2">
    <location>
        <begin position="6"/>
        <end position="30"/>
    </location>
</feature>
<evidence type="ECO:0000256" key="2">
    <source>
        <dbReference type="SAM" id="Phobius"/>
    </source>
</evidence>
<evidence type="ECO:0000256" key="1">
    <source>
        <dbReference type="SAM" id="MobiDB-lite"/>
    </source>
</evidence>
<keyword evidence="2" id="KW-0472">Membrane</keyword>
<keyword evidence="4" id="KW-1185">Reference proteome</keyword>
<keyword evidence="2" id="KW-1133">Transmembrane helix</keyword>
<proteinExistence type="predicted"/>
<gene>
    <name evidence="3" type="ORF">GCM10010319_57450</name>
</gene>
<organism evidence="3 4">
    <name type="scientific">Streptomyces blastmyceticus</name>
    <dbReference type="NCBI Taxonomy" id="68180"/>
    <lineage>
        <taxon>Bacteria</taxon>
        <taxon>Bacillati</taxon>
        <taxon>Actinomycetota</taxon>
        <taxon>Actinomycetes</taxon>
        <taxon>Kitasatosporales</taxon>
        <taxon>Streptomycetaceae</taxon>
        <taxon>Streptomyces</taxon>
    </lineage>
</organism>
<dbReference type="EMBL" id="BAAABW010000028">
    <property type="protein sequence ID" value="GAA0371875.1"/>
    <property type="molecule type" value="Genomic_DNA"/>
</dbReference>
<keyword evidence="2" id="KW-0812">Transmembrane</keyword>
<feature type="region of interest" description="Disordered" evidence="1">
    <location>
        <begin position="86"/>
        <end position="114"/>
    </location>
</feature>
<name>A0ABP3HJG2_9ACTN</name>
<evidence type="ECO:0000313" key="3">
    <source>
        <dbReference type="EMBL" id="GAA0371875.1"/>
    </source>
</evidence>
<sequence>MYGGDPWPVIVAAGVLMLTVGFLFALVMWWSMPPAGRAFTPPPVDAPGKKFDCYCFDRPVSVLVIDPAQVTITHRAKHARRPARWWRRIRPAPPGHEGAGGTGRGRPPAPVLTS</sequence>
<accession>A0ABP3HJG2</accession>
<evidence type="ECO:0000313" key="4">
    <source>
        <dbReference type="Proteomes" id="UP001500063"/>
    </source>
</evidence>